<evidence type="ECO:0000259" key="2">
    <source>
        <dbReference type="Pfam" id="PF01757"/>
    </source>
</evidence>
<protein>
    <submittedName>
        <fullName evidence="3">Acyltransferase</fullName>
    </submittedName>
</protein>
<feature type="transmembrane region" description="Helical" evidence="1">
    <location>
        <begin position="273"/>
        <end position="297"/>
    </location>
</feature>
<evidence type="ECO:0000313" key="3">
    <source>
        <dbReference type="EMBL" id="GAA0249743.1"/>
    </source>
</evidence>
<keyword evidence="1" id="KW-1133">Transmembrane helix</keyword>
<keyword evidence="3" id="KW-0012">Acyltransferase</keyword>
<accession>A0ABP3E2A9</accession>
<organism evidence="3 4">
    <name type="scientific">Rhodanobacter caeni</name>
    <dbReference type="NCBI Taxonomy" id="657654"/>
    <lineage>
        <taxon>Bacteria</taxon>
        <taxon>Pseudomonadati</taxon>
        <taxon>Pseudomonadota</taxon>
        <taxon>Gammaproteobacteria</taxon>
        <taxon>Lysobacterales</taxon>
        <taxon>Rhodanobacteraceae</taxon>
        <taxon>Rhodanobacter</taxon>
    </lineage>
</organism>
<proteinExistence type="predicted"/>
<reference evidence="4" key="1">
    <citation type="journal article" date="2019" name="Int. J. Syst. Evol. Microbiol.">
        <title>The Global Catalogue of Microorganisms (GCM) 10K type strain sequencing project: providing services to taxonomists for standard genome sequencing and annotation.</title>
        <authorList>
            <consortium name="The Broad Institute Genomics Platform"/>
            <consortium name="The Broad Institute Genome Sequencing Center for Infectious Disease"/>
            <person name="Wu L."/>
            <person name="Ma J."/>
        </authorList>
    </citation>
    <scope>NUCLEOTIDE SEQUENCE [LARGE SCALE GENOMIC DNA]</scope>
    <source>
        <strain evidence="4">JCM 16242</strain>
    </source>
</reference>
<feature type="transmembrane region" description="Helical" evidence="1">
    <location>
        <begin position="340"/>
        <end position="358"/>
    </location>
</feature>
<dbReference type="PANTHER" id="PTHR23028:SF134">
    <property type="entry name" value="PUTATIVE (AFU_ORTHOLOGUE AFUA_4G08520)-RELATED"/>
    <property type="match status" value="1"/>
</dbReference>
<feature type="transmembrane region" description="Helical" evidence="1">
    <location>
        <begin position="119"/>
        <end position="137"/>
    </location>
</feature>
<comment type="caution">
    <text evidence="3">The sequence shown here is derived from an EMBL/GenBank/DDBJ whole genome shotgun (WGS) entry which is preliminary data.</text>
</comment>
<feature type="transmembrane region" description="Helical" evidence="1">
    <location>
        <begin position="90"/>
        <end position="107"/>
    </location>
</feature>
<keyword evidence="4" id="KW-1185">Reference proteome</keyword>
<dbReference type="EMBL" id="BAAAFO010000002">
    <property type="protein sequence ID" value="GAA0249743.1"/>
    <property type="molecule type" value="Genomic_DNA"/>
</dbReference>
<dbReference type="GO" id="GO:0016746">
    <property type="term" value="F:acyltransferase activity"/>
    <property type="evidence" value="ECO:0007669"/>
    <property type="project" value="UniProtKB-KW"/>
</dbReference>
<keyword evidence="1" id="KW-0812">Transmembrane</keyword>
<feature type="transmembrane region" description="Helical" evidence="1">
    <location>
        <begin position="47"/>
        <end position="70"/>
    </location>
</feature>
<keyword evidence="1" id="KW-0472">Membrane</keyword>
<gene>
    <name evidence="3" type="ORF">GCM10009126_13980</name>
</gene>
<feature type="transmembrane region" description="Helical" evidence="1">
    <location>
        <begin position="243"/>
        <end position="261"/>
    </location>
</feature>
<sequence>MTKHLDASAAGKDHYLILDGLRGVAAVMVVLFHICETFRPGQPLTQWINHGYLAVDFFFLLSGFVIAYAYDDRWQAMGLRDFFKRRLIRLQPMVVMGMLVGAAFYYLQAGPAFPTIDATPVWVMLLVMLIGCTLLPLPPSMDIRGWGEMHPLNGPAWSLFFEYIANILYALGLRKLSNRWLGVLVALAAALLLHLVLFGPRGDLIGGWSITPQQLHIGFARLLFPFLAGMLLMRLGKRIRIKYAFETCSVLLVVALALPRFGGAEHLWMNGLYEALCVIVLFPVIVAIGAGASLVAGPATRAATFFGQLSYPLYITHYGLIYTYVAWMTDHQAASTLVKGAMGAVVFASSIAIAWACLKLYDLPVRRWLTARFIHAPGRRVPGQPPRSQRAASTAK</sequence>
<evidence type="ECO:0000313" key="4">
    <source>
        <dbReference type="Proteomes" id="UP001500657"/>
    </source>
</evidence>
<feature type="transmembrane region" description="Helical" evidence="1">
    <location>
        <begin position="218"/>
        <end position="236"/>
    </location>
</feature>
<dbReference type="InterPro" id="IPR002656">
    <property type="entry name" value="Acyl_transf_3_dom"/>
</dbReference>
<dbReference type="PANTHER" id="PTHR23028">
    <property type="entry name" value="ACETYLTRANSFERASE"/>
    <property type="match status" value="1"/>
</dbReference>
<keyword evidence="3" id="KW-0808">Transferase</keyword>
<dbReference type="RefSeq" id="WP_343881572.1">
    <property type="nucleotide sequence ID" value="NZ_BAAAFO010000002.1"/>
</dbReference>
<feature type="transmembrane region" description="Helical" evidence="1">
    <location>
        <begin position="180"/>
        <end position="198"/>
    </location>
</feature>
<feature type="transmembrane region" description="Helical" evidence="1">
    <location>
        <begin position="15"/>
        <end position="35"/>
    </location>
</feature>
<dbReference type="InterPro" id="IPR050879">
    <property type="entry name" value="Acyltransferase_3"/>
</dbReference>
<feature type="transmembrane region" description="Helical" evidence="1">
    <location>
        <begin position="157"/>
        <end position="173"/>
    </location>
</feature>
<evidence type="ECO:0000256" key="1">
    <source>
        <dbReference type="SAM" id="Phobius"/>
    </source>
</evidence>
<dbReference type="Proteomes" id="UP001500657">
    <property type="component" value="Unassembled WGS sequence"/>
</dbReference>
<feature type="transmembrane region" description="Helical" evidence="1">
    <location>
        <begin position="309"/>
        <end position="328"/>
    </location>
</feature>
<dbReference type="Pfam" id="PF01757">
    <property type="entry name" value="Acyl_transf_3"/>
    <property type="match status" value="1"/>
</dbReference>
<feature type="domain" description="Acyltransferase 3" evidence="2">
    <location>
        <begin position="18"/>
        <end position="355"/>
    </location>
</feature>
<name>A0ABP3E2A9_9GAMM</name>